<evidence type="ECO:0000313" key="1">
    <source>
        <dbReference type="EMBL" id="KRY62531.1"/>
    </source>
</evidence>
<comment type="caution">
    <text evidence="1">The sequence shown here is derived from an EMBL/GenBank/DDBJ whole genome shotgun (WGS) entry which is preliminary data.</text>
</comment>
<proteinExistence type="predicted"/>
<accession>A0A0V1DNE8</accession>
<reference evidence="1 2" key="1">
    <citation type="submission" date="2015-01" db="EMBL/GenBank/DDBJ databases">
        <title>Evolution of Trichinella species and genotypes.</title>
        <authorList>
            <person name="Korhonen P.K."/>
            <person name="Edoardo P."/>
            <person name="Giuseppe L.R."/>
            <person name="Gasser R.B."/>
        </authorList>
    </citation>
    <scope>NUCLEOTIDE SEQUENCE [LARGE SCALE GENOMIC DNA]</scope>
    <source>
        <strain evidence="1">ISS1029</strain>
    </source>
</reference>
<sequence>LGDFHENFLKSRFSHFGCSLGDFRENFLKSRFSHFSGLIEH</sequence>
<feature type="non-terminal residue" evidence="1">
    <location>
        <position position="41"/>
    </location>
</feature>
<dbReference type="Proteomes" id="UP000055024">
    <property type="component" value="Unassembled WGS sequence"/>
</dbReference>
<name>A0A0V1DNE8_9BILA</name>
<gene>
    <name evidence="1" type="ORF">T11_1521</name>
</gene>
<keyword evidence="2" id="KW-1185">Reference proteome</keyword>
<organism evidence="1 2">
    <name type="scientific">Trichinella zimbabwensis</name>
    <dbReference type="NCBI Taxonomy" id="268475"/>
    <lineage>
        <taxon>Eukaryota</taxon>
        <taxon>Metazoa</taxon>
        <taxon>Ecdysozoa</taxon>
        <taxon>Nematoda</taxon>
        <taxon>Enoplea</taxon>
        <taxon>Dorylaimia</taxon>
        <taxon>Trichinellida</taxon>
        <taxon>Trichinellidae</taxon>
        <taxon>Trichinella</taxon>
    </lineage>
</organism>
<feature type="non-terminal residue" evidence="1">
    <location>
        <position position="1"/>
    </location>
</feature>
<protein>
    <submittedName>
        <fullName evidence="1">Uncharacterized protein</fullName>
    </submittedName>
</protein>
<dbReference type="AlphaFoldDB" id="A0A0V1DNE8"/>
<dbReference type="EMBL" id="JYDP01009575">
    <property type="protein sequence ID" value="KRY62531.1"/>
    <property type="molecule type" value="Genomic_DNA"/>
</dbReference>
<evidence type="ECO:0000313" key="2">
    <source>
        <dbReference type="Proteomes" id="UP000055024"/>
    </source>
</evidence>